<dbReference type="Proteomes" id="UP000595197">
    <property type="component" value="Chromosome"/>
</dbReference>
<gene>
    <name evidence="3" type="ORF">IGS68_04290</name>
</gene>
<sequence length="368" mass="39160">MRGMDDGGLAGHLRRRIAVEGPISVAAFMGDALGHPQHGYYITADRFGAAGDFVTAPEISQMFGELIGLWCAHTWSAMGAPDQVSLVELGPGRGTLMRDALRAAAMVPQFRDAARVHLVETSPVLRDRQRELLAPALGDRPPRWHDTLAGVPDGPLLVIANEFFDALPIRQFEKTAHGWTERMVDFDEEGGCFRFVLDRRPGPVEALIPAAIREAPPGSVFEACPAAMAVAHELGVRLAASGGAALIVDYGHPVSAAGETLQAVRRHAFVPVLKAPGTADLTAHVDFGMLADAARSGGARTWGPTTQGAFLAALGIRERAAQLRRRATPEQAADIDSAVHRLIDGSEMGTLFKVLALTDPRQEGAAGI</sequence>
<dbReference type="InterPro" id="IPR038375">
    <property type="entry name" value="NDUFAF7_sf"/>
</dbReference>
<evidence type="ECO:0000313" key="3">
    <source>
        <dbReference type="EMBL" id="QQP92301.1"/>
    </source>
</evidence>
<dbReference type="Gene3D" id="3.40.50.12710">
    <property type="match status" value="1"/>
</dbReference>
<evidence type="ECO:0000256" key="2">
    <source>
        <dbReference type="ARBA" id="ARBA00022679"/>
    </source>
</evidence>
<reference evidence="3" key="1">
    <citation type="submission" date="2021-02" db="EMBL/GenBank/DDBJ databases">
        <title>Skermanella TT6 skin isolate.</title>
        <authorList>
            <person name="Lee K."/>
            <person name="Ganzorig M."/>
        </authorList>
    </citation>
    <scope>NUCLEOTIDE SEQUENCE</scope>
    <source>
        <strain evidence="3">TT6</strain>
    </source>
</reference>
<name>A0ABX7BD28_9PROT</name>
<dbReference type="Pfam" id="PF02636">
    <property type="entry name" value="Methyltransf_28"/>
    <property type="match status" value="1"/>
</dbReference>
<dbReference type="GO" id="GO:0032259">
    <property type="term" value="P:methylation"/>
    <property type="evidence" value="ECO:0007669"/>
    <property type="project" value="UniProtKB-KW"/>
</dbReference>
<dbReference type="InterPro" id="IPR003788">
    <property type="entry name" value="NDUFAF7"/>
</dbReference>
<proteinExistence type="predicted"/>
<dbReference type="InterPro" id="IPR029063">
    <property type="entry name" value="SAM-dependent_MTases_sf"/>
</dbReference>
<keyword evidence="4" id="KW-1185">Reference proteome</keyword>
<dbReference type="SUPFAM" id="SSF53335">
    <property type="entry name" value="S-adenosyl-L-methionine-dependent methyltransferases"/>
    <property type="match status" value="1"/>
</dbReference>
<evidence type="ECO:0000256" key="1">
    <source>
        <dbReference type="ARBA" id="ARBA00022603"/>
    </source>
</evidence>
<dbReference type="PANTHER" id="PTHR12049">
    <property type="entry name" value="PROTEIN ARGININE METHYLTRANSFERASE NDUFAF7, MITOCHONDRIAL"/>
    <property type="match status" value="1"/>
</dbReference>
<accession>A0ABX7BD28</accession>
<organism evidence="3 4">
    <name type="scientific">Skermanella cutis</name>
    <dbReference type="NCBI Taxonomy" id="2775420"/>
    <lineage>
        <taxon>Bacteria</taxon>
        <taxon>Pseudomonadati</taxon>
        <taxon>Pseudomonadota</taxon>
        <taxon>Alphaproteobacteria</taxon>
        <taxon>Rhodospirillales</taxon>
        <taxon>Azospirillaceae</taxon>
        <taxon>Skermanella</taxon>
    </lineage>
</organism>
<evidence type="ECO:0000313" key="4">
    <source>
        <dbReference type="Proteomes" id="UP000595197"/>
    </source>
</evidence>
<keyword evidence="1 3" id="KW-0489">Methyltransferase</keyword>
<dbReference type="PANTHER" id="PTHR12049:SF7">
    <property type="entry name" value="PROTEIN ARGININE METHYLTRANSFERASE NDUFAF7, MITOCHONDRIAL"/>
    <property type="match status" value="1"/>
</dbReference>
<dbReference type="EMBL" id="CP067420">
    <property type="protein sequence ID" value="QQP92301.1"/>
    <property type="molecule type" value="Genomic_DNA"/>
</dbReference>
<protein>
    <submittedName>
        <fullName evidence="3">SAM-dependent methyltransferase</fullName>
    </submittedName>
</protein>
<keyword evidence="2" id="KW-0808">Transferase</keyword>
<dbReference type="GO" id="GO:0008168">
    <property type="term" value="F:methyltransferase activity"/>
    <property type="evidence" value="ECO:0007669"/>
    <property type="project" value="UniProtKB-KW"/>
</dbReference>